<feature type="repeat" description="PPR" evidence="3">
    <location>
        <begin position="74"/>
        <end position="108"/>
    </location>
</feature>
<dbReference type="NCBIfam" id="TIGR00756">
    <property type="entry name" value="PPR"/>
    <property type="match status" value="2"/>
</dbReference>
<dbReference type="Pfam" id="PF13041">
    <property type="entry name" value="PPR_2"/>
    <property type="match status" value="1"/>
</dbReference>
<protein>
    <recommendedName>
        <fullName evidence="6">Pentatricopeptide repeat-containing protein</fullName>
    </recommendedName>
</protein>
<evidence type="ECO:0000313" key="5">
    <source>
        <dbReference type="Proteomes" id="UP001415857"/>
    </source>
</evidence>
<feature type="repeat" description="PPR" evidence="3">
    <location>
        <begin position="109"/>
        <end position="143"/>
    </location>
</feature>
<evidence type="ECO:0008006" key="6">
    <source>
        <dbReference type="Google" id="ProtNLM"/>
    </source>
</evidence>
<dbReference type="Proteomes" id="UP001415857">
    <property type="component" value="Unassembled WGS sequence"/>
</dbReference>
<keyword evidence="2" id="KW-0677">Repeat</keyword>
<organism evidence="4 5">
    <name type="scientific">Liquidambar formosana</name>
    <name type="common">Formosan gum</name>
    <dbReference type="NCBI Taxonomy" id="63359"/>
    <lineage>
        <taxon>Eukaryota</taxon>
        <taxon>Viridiplantae</taxon>
        <taxon>Streptophyta</taxon>
        <taxon>Embryophyta</taxon>
        <taxon>Tracheophyta</taxon>
        <taxon>Spermatophyta</taxon>
        <taxon>Magnoliopsida</taxon>
        <taxon>eudicotyledons</taxon>
        <taxon>Gunneridae</taxon>
        <taxon>Pentapetalae</taxon>
        <taxon>Saxifragales</taxon>
        <taxon>Altingiaceae</taxon>
        <taxon>Liquidambar</taxon>
    </lineage>
</organism>
<reference evidence="4 5" key="1">
    <citation type="journal article" date="2024" name="Plant J.">
        <title>Genome sequences and population genomics reveal climatic adaptation and genomic divergence between two closely related sweetgum species.</title>
        <authorList>
            <person name="Xu W.Q."/>
            <person name="Ren C.Q."/>
            <person name="Zhang X.Y."/>
            <person name="Comes H.P."/>
            <person name="Liu X.H."/>
            <person name="Li Y.G."/>
            <person name="Kettle C.J."/>
            <person name="Jalonen R."/>
            <person name="Gaisberger H."/>
            <person name="Ma Y.Z."/>
            <person name="Qiu Y.X."/>
        </authorList>
    </citation>
    <scope>NUCLEOTIDE SEQUENCE [LARGE SCALE GENOMIC DNA]</scope>
    <source>
        <strain evidence="4">Hangzhou</strain>
    </source>
</reference>
<name>A0AAP0RQ93_LIQFO</name>
<comment type="similarity">
    <text evidence="1">Belongs to the PPR family. P subfamily.</text>
</comment>
<evidence type="ECO:0000256" key="2">
    <source>
        <dbReference type="ARBA" id="ARBA00022737"/>
    </source>
</evidence>
<proteinExistence type="inferred from homology"/>
<dbReference type="EMBL" id="JBBPBK010000008">
    <property type="protein sequence ID" value="KAK9280637.1"/>
    <property type="molecule type" value="Genomic_DNA"/>
</dbReference>
<dbReference type="InterPro" id="IPR011990">
    <property type="entry name" value="TPR-like_helical_dom_sf"/>
</dbReference>
<evidence type="ECO:0000256" key="3">
    <source>
        <dbReference type="PROSITE-ProRule" id="PRU00708"/>
    </source>
</evidence>
<dbReference type="AlphaFoldDB" id="A0AAP0RQ93"/>
<evidence type="ECO:0000313" key="4">
    <source>
        <dbReference type="EMBL" id="KAK9280637.1"/>
    </source>
</evidence>
<dbReference type="Gene3D" id="1.25.40.10">
    <property type="entry name" value="Tetratricopeptide repeat domain"/>
    <property type="match status" value="1"/>
</dbReference>
<keyword evidence="5" id="KW-1185">Reference proteome</keyword>
<evidence type="ECO:0000256" key="1">
    <source>
        <dbReference type="ARBA" id="ARBA00007626"/>
    </source>
</evidence>
<dbReference type="Pfam" id="PF01535">
    <property type="entry name" value="PPR"/>
    <property type="match status" value="1"/>
</dbReference>
<gene>
    <name evidence="4" type="ORF">L1049_014333</name>
</gene>
<comment type="caution">
    <text evidence="4">The sequence shown here is derived from an EMBL/GenBank/DDBJ whole genome shotgun (WGS) entry which is preliminary data.</text>
</comment>
<dbReference type="PANTHER" id="PTHR47941">
    <property type="entry name" value="PENTATRICOPEPTIDE REPEAT-CONTAINING PROTEIN 3, MITOCHONDRIAL"/>
    <property type="match status" value="1"/>
</dbReference>
<dbReference type="InterPro" id="IPR002885">
    <property type="entry name" value="PPR_rpt"/>
</dbReference>
<sequence length="147" mass="16117">MSYSQFTLVHFLHQLPILFLSIIGKRGMIMSRRANASTAGMLSYSTLGGSCENKTISTVISLIKRMEFLGIAHDVFTLSILINCFCHSNCMGFGFSVLGRILKLGLEPTSTTLNTLVKGLCVEGQIVQAVDLVNDMAQKGYRPDSYT</sequence>
<dbReference type="PROSITE" id="PS51375">
    <property type="entry name" value="PPR"/>
    <property type="match status" value="2"/>
</dbReference>
<accession>A0AAP0RQ93</accession>